<protein>
    <submittedName>
        <fullName evidence="5">Two-component system response regulator</fullName>
    </submittedName>
</protein>
<evidence type="ECO:0000256" key="2">
    <source>
        <dbReference type="SAM" id="Coils"/>
    </source>
</evidence>
<dbReference type="PANTHER" id="PTHR45228">
    <property type="entry name" value="CYCLIC DI-GMP PHOSPHODIESTERASE TM_0186-RELATED"/>
    <property type="match status" value="1"/>
</dbReference>
<keyword evidence="1" id="KW-0597">Phosphoprotein</keyword>
<sequence length="376" mass="41524">MKVVLVDDSRSALFALQSSLSNIEGIELIPFMAPEAALTYCLANPVDLIFIDYMMPGHTGIDVIKALKQSPEYDLVPIVMVTAERQREVLIAAIEAGATEFVSKPFDAIELQARATNLLQLRKAHLELSRQATRLEEEVTRATQELVAREEEIIWRLARAIEFRDGATGDHISRVAKISQLIAADLGLDKETCRMIYLVAPLHDVGKIGIADCILQKPGKLDDNEIAEMRKHVEFGVSLLGNGTSRLLQIAEAIAGGHHEKWDGTGYPKGIKGKDIPLVARIVAVADVFEALCTKRPYKKAWEIEAARNHILENSGLHFDPDCVAAFDRQWPAVQKLMTNDSKAQVEPPSLAASLIDTFSLSPEGRVQTENTQESR</sequence>
<reference evidence="5 6" key="1">
    <citation type="submission" date="2018-04" db="EMBL/GenBank/DDBJ databases">
        <authorList>
            <person name="Hagen T."/>
        </authorList>
    </citation>
    <scope>NUCLEOTIDE SEQUENCE [LARGE SCALE GENOMIC DNA]</scope>
    <source>
        <strain evidence="5 6">TPD7009</strain>
    </source>
</reference>
<dbReference type="PROSITE" id="PS51832">
    <property type="entry name" value="HD_GYP"/>
    <property type="match status" value="1"/>
</dbReference>
<dbReference type="SMART" id="SM00448">
    <property type="entry name" value="REC"/>
    <property type="match status" value="1"/>
</dbReference>
<dbReference type="PANTHER" id="PTHR45228:SF1">
    <property type="entry name" value="CYCLIC DI-GMP PHOSPHODIESTERASE TM_0186"/>
    <property type="match status" value="1"/>
</dbReference>
<evidence type="ECO:0000313" key="5">
    <source>
        <dbReference type="EMBL" id="PVE55663.1"/>
    </source>
</evidence>
<dbReference type="EMBL" id="QDFR01000002">
    <property type="protein sequence ID" value="PVE55663.1"/>
    <property type="molecule type" value="Genomic_DNA"/>
</dbReference>
<evidence type="ECO:0000259" key="3">
    <source>
        <dbReference type="PROSITE" id="PS50110"/>
    </source>
</evidence>
<dbReference type="InterPro" id="IPR001789">
    <property type="entry name" value="Sig_transdc_resp-reg_receiver"/>
</dbReference>
<dbReference type="Pfam" id="PF13487">
    <property type="entry name" value="HD_5"/>
    <property type="match status" value="1"/>
</dbReference>
<gene>
    <name evidence="5" type="ORF">DC430_08270</name>
</gene>
<dbReference type="SUPFAM" id="SSF52172">
    <property type="entry name" value="CheY-like"/>
    <property type="match status" value="1"/>
</dbReference>
<dbReference type="InterPro" id="IPR037522">
    <property type="entry name" value="HD_GYP_dom"/>
</dbReference>
<proteinExistence type="predicted"/>
<feature type="domain" description="Response regulatory" evidence="3">
    <location>
        <begin position="2"/>
        <end position="119"/>
    </location>
</feature>
<organism evidence="5 6">
    <name type="scientific">Rhizobium rhizogenes</name>
    <name type="common">Agrobacterium rhizogenes</name>
    <dbReference type="NCBI Taxonomy" id="359"/>
    <lineage>
        <taxon>Bacteria</taxon>
        <taxon>Pseudomonadati</taxon>
        <taxon>Pseudomonadota</taxon>
        <taxon>Alphaproteobacteria</taxon>
        <taxon>Hyphomicrobiales</taxon>
        <taxon>Rhizobiaceae</taxon>
        <taxon>Rhizobium/Agrobacterium group</taxon>
        <taxon>Rhizobium</taxon>
    </lineage>
</organism>
<dbReference type="CDD" id="cd17551">
    <property type="entry name" value="REC_RpfG-like"/>
    <property type="match status" value="1"/>
</dbReference>
<dbReference type="PROSITE" id="PS50110">
    <property type="entry name" value="RESPONSE_REGULATORY"/>
    <property type="match status" value="1"/>
</dbReference>
<evidence type="ECO:0000256" key="1">
    <source>
        <dbReference type="PROSITE-ProRule" id="PRU00169"/>
    </source>
</evidence>
<feature type="coiled-coil region" evidence="2">
    <location>
        <begin position="118"/>
        <end position="152"/>
    </location>
</feature>
<dbReference type="CDD" id="cd00077">
    <property type="entry name" value="HDc"/>
    <property type="match status" value="1"/>
</dbReference>
<dbReference type="GO" id="GO:0008081">
    <property type="term" value="F:phosphoric diester hydrolase activity"/>
    <property type="evidence" value="ECO:0007669"/>
    <property type="project" value="UniProtKB-ARBA"/>
</dbReference>
<dbReference type="SMART" id="SM00471">
    <property type="entry name" value="HDc"/>
    <property type="match status" value="1"/>
</dbReference>
<feature type="domain" description="HD-GYP" evidence="4">
    <location>
        <begin position="146"/>
        <end position="343"/>
    </location>
</feature>
<keyword evidence="2" id="KW-0175">Coiled coil</keyword>
<evidence type="ECO:0000259" key="4">
    <source>
        <dbReference type="PROSITE" id="PS51832"/>
    </source>
</evidence>
<dbReference type="Gene3D" id="1.10.3210.10">
    <property type="entry name" value="Hypothetical protein af1432"/>
    <property type="match status" value="1"/>
</dbReference>
<dbReference type="Proteomes" id="UP000244335">
    <property type="component" value="Unassembled WGS sequence"/>
</dbReference>
<comment type="caution">
    <text evidence="5">The sequence shown here is derived from an EMBL/GenBank/DDBJ whole genome shotgun (WGS) entry which is preliminary data.</text>
</comment>
<dbReference type="SUPFAM" id="SSF109604">
    <property type="entry name" value="HD-domain/PDEase-like"/>
    <property type="match status" value="1"/>
</dbReference>
<accession>A0AA92HA65</accession>
<name>A0AA92HA65_RHIRH</name>
<feature type="modified residue" description="4-aspartylphosphate" evidence="1">
    <location>
        <position position="52"/>
    </location>
</feature>
<dbReference type="RefSeq" id="WP_116492972.1">
    <property type="nucleotide sequence ID" value="NZ_QDFR01000002.1"/>
</dbReference>
<dbReference type="InterPro" id="IPR052020">
    <property type="entry name" value="Cyclic_di-GMP/3'3'-cGAMP_PDE"/>
</dbReference>
<dbReference type="InterPro" id="IPR011006">
    <property type="entry name" value="CheY-like_superfamily"/>
</dbReference>
<dbReference type="InterPro" id="IPR003607">
    <property type="entry name" value="HD/PDEase_dom"/>
</dbReference>
<evidence type="ECO:0000313" key="6">
    <source>
        <dbReference type="Proteomes" id="UP000244335"/>
    </source>
</evidence>
<dbReference type="Pfam" id="PF00072">
    <property type="entry name" value="Response_reg"/>
    <property type="match status" value="1"/>
</dbReference>
<dbReference type="Gene3D" id="3.40.50.2300">
    <property type="match status" value="1"/>
</dbReference>
<dbReference type="AlphaFoldDB" id="A0AA92HA65"/>
<dbReference type="GO" id="GO:0000160">
    <property type="term" value="P:phosphorelay signal transduction system"/>
    <property type="evidence" value="ECO:0007669"/>
    <property type="project" value="InterPro"/>
</dbReference>